<evidence type="ECO:0000313" key="2">
    <source>
        <dbReference type="EMBL" id="WYK01205.1"/>
    </source>
</evidence>
<keyword evidence="1" id="KW-1133">Transmembrane helix</keyword>
<dbReference type="AlphaFoldDB" id="A0AAQ3Y5P2"/>
<feature type="transmembrane region" description="Helical" evidence="1">
    <location>
        <begin position="97"/>
        <end position="122"/>
    </location>
</feature>
<feature type="transmembrane region" description="Helical" evidence="1">
    <location>
        <begin position="37"/>
        <end position="55"/>
    </location>
</feature>
<evidence type="ECO:0000256" key="1">
    <source>
        <dbReference type="SAM" id="Phobius"/>
    </source>
</evidence>
<name>A0AAQ3Y5P2_9ENTE</name>
<feature type="transmembrane region" description="Helical" evidence="1">
    <location>
        <begin position="212"/>
        <end position="237"/>
    </location>
</feature>
<feature type="transmembrane region" description="Helical" evidence="1">
    <location>
        <begin position="142"/>
        <end position="167"/>
    </location>
</feature>
<sequence length="254" mass="29586">MLKKLSLKQFDEKQLDRWGAAIQFGSTDKKRLATLHLALYFLGVILMLGILIIPSRYDFQLGWIERISFVLTLGLFIYMAILLILNRQSVPSPKAEIYNTLSLGIGSIWVVLFFFNLFLLMSNVFFSENKYNKWFIVYKERFATITTILFLFLIVVLFIGYSYDIVHRTKKGKLKKLTEKDKKEGEKLTSYASIGAVLGIVIMKLLTPGESFLAIIMLLLSYLLIFFVPRIFILTYLKIRFPEKYLTSRMENEH</sequence>
<organism evidence="2 3">
    <name type="scientific">Candidatus Enterococcus palustris</name>
    <dbReference type="NCBI Taxonomy" id="1834189"/>
    <lineage>
        <taxon>Bacteria</taxon>
        <taxon>Bacillati</taxon>
        <taxon>Bacillota</taxon>
        <taxon>Bacilli</taxon>
        <taxon>Lactobacillales</taxon>
        <taxon>Enterococcaceae</taxon>
        <taxon>Enterococcus</taxon>
    </lineage>
</organism>
<reference evidence="2" key="2">
    <citation type="submission" date="2024-03" db="EMBL/GenBank/DDBJ databases">
        <title>The Genome Sequence of Enterococcus sp. DIV0205d.</title>
        <authorList>
            <consortium name="The Broad Institute Genomics Platform"/>
            <consortium name="The Broad Institute Microbial Omics Core"/>
            <consortium name="The Broad Institute Genomic Center for Infectious Diseases"/>
            <person name="Earl A."/>
            <person name="Manson A."/>
            <person name="Gilmore M."/>
            <person name="Schwartman J."/>
            <person name="Shea T."/>
            <person name="Abouelleil A."/>
            <person name="Cao P."/>
            <person name="Chapman S."/>
            <person name="Cusick C."/>
            <person name="Young S."/>
            <person name="Neafsey D."/>
            <person name="Nusbaum C."/>
            <person name="Birren B."/>
        </authorList>
    </citation>
    <scope>NUCLEOTIDE SEQUENCE</scope>
    <source>
        <strain evidence="2">7F3_DIV0205</strain>
    </source>
</reference>
<keyword evidence="3" id="KW-1185">Reference proteome</keyword>
<accession>A0AAQ3Y5P2</accession>
<protein>
    <submittedName>
        <fullName evidence="2">Uncharacterized protein</fullName>
    </submittedName>
</protein>
<dbReference type="EMBL" id="CP147244">
    <property type="protein sequence ID" value="WYK01205.1"/>
    <property type="molecule type" value="Genomic_DNA"/>
</dbReference>
<reference evidence="2" key="1">
    <citation type="submission" date="2017-05" db="EMBL/GenBank/DDBJ databases">
        <authorList>
            <consortium name="The Broad Institute Genomics Platform"/>
            <consortium name="The Broad Institute Genomic Center for Infectious Diseases"/>
            <person name="Earl A."/>
            <person name="Manson A."/>
            <person name="Schwartman J."/>
            <person name="Gilmore M."/>
            <person name="Abouelleil A."/>
            <person name="Cao P."/>
            <person name="Chapman S."/>
            <person name="Cusick C."/>
            <person name="Shea T."/>
            <person name="Young S."/>
            <person name="Neafsey D."/>
            <person name="Nusbaum C."/>
            <person name="Birren B."/>
        </authorList>
    </citation>
    <scope>NUCLEOTIDE SEQUENCE</scope>
    <source>
        <strain evidence="2">7F3_DIV0205</strain>
    </source>
</reference>
<feature type="transmembrane region" description="Helical" evidence="1">
    <location>
        <begin position="67"/>
        <end position="85"/>
    </location>
</feature>
<keyword evidence="1" id="KW-0472">Membrane</keyword>
<feature type="transmembrane region" description="Helical" evidence="1">
    <location>
        <begin position="188"/>
        <end position="206"/>
    </location>
</feature>
<evidence type="ECO:0000313" key="3">
    <source>
        <dbReference type="Proteomes" id="UP000194948"/>
    </source>
</evidence>
<keyword evidence="1" id="KW-0812">Transmembrane</keyword>
<dbReference type="RefSeq" id="WP_086314729.1">
    <property type="nucleotide sequence ID" value="NZ_CP147244.1"/>
</dbReference>
<dbReference type="Proteomes" id="UP000194948">
    <property type="component" value="Chromosome"/>
</dbReference>
<gene>
    <name evidence="2" type="ORF">A5821_002342</name>
</gene>
<proteinExistence type="predicted"/>